<comment type="caution">
    <text evidence="2">The sequence shown here is derived from an EMBL/GenBank/DDBJ whole genome shotgun (WGS) entry which is preliminary data.</text>
</comment>
<sequence>MAKSRIPVSVKSPAMKHSDHQKSNNKKNKKVTGGDGGDNMPKPKKRNLNQDPIMKEMMSEDSSSNGNGNDNNKQMKMRR</sequence>
<feature type="non-terminal residue" evidence="2">
    <location>
        <position position="79"/>
    </location>
</feature>
<organism evidence="2 3">
    <name type="scientific">Euroglyphus maynei</name>
    <name type="common">Mayne's house dust mite</name>
    <dbReference type="NCBI Taxonomy" id="6958"/>
    <lineage>
        <taxon>Eukaryota</taxon>
        <taxon>Metazoa</taxon>
        <taxon>Ecdysozoa</taxon>
        <taxon>Arthropoda</taxon>
        <taxon>Chelicerata</taxon>
        <taxon>Arachnida</taxon>
        <taxon>Acari</taxon>
        <taxon>Acariformes</taxon>
        <taxon>Sarcoptiformes</taxon>
        <taxon>Astigmata</taxon>
        <taxon>Psoroptidia</taxon>
        <taxon>Analgoidea</taxon>
        <taxon>Pyroglyphidae</taxon>
        <taxon>Pyroglyphinae</taxon>
        <taxon>Euroglyphus</taxon>
    </lineage>
</organism>
<keyword evidence="3" id="KW-1185">Reference proteome</keyword>
<dbReference type="AlphaFoldDB" id="A0A1Y3BCK7"/>
<dbReference type="EMBL" id="MUJZ01026924">
    <property type="protein sequence ID" value="OTF78651.1"/>
    <property type="molecule type" value="Genomic_DNA"/>
</dbReference>
<feature type="compositionally biased region" description="Low complexity" evidence="1">
    <location>
        <begin position="60"/>
        <end position="72"/>
    </location>
</feature>
<evidence type="ECO:0000313" key="2">
    <source>
        <dbReference type="EMBL" id="OTF78651.1"/>
    </source>
</evidence>
<reference evidence="2 3" key="1">
    <citation type="submission" date="2017-03" db="EMBL/GenBank/DDBJ databases">
        <title>Genome Survey of Euroglyphus maynei.</title>
        <authorList>
            <person name="Arlian L.G."/>
            <person name="Morgan M.S."/>
            <person name="Rider S.D."/>
        </authorList>
    </citation>
    <scope>NUCLEOTIDE SEQUENCE [LARGE SCALE GENOMIC DNA]</scope>
    <source>
        <strain evidence="2">Arlian Lab</strain>
        <tissue evidence="2">Whole body</tissue>
    </source>
</reference>
<gene>
    <name evidence="2" type="ORF">BLA29_011796</name>
</gene>
<feature type="region of interest" description="Disordered" evidence="1">
    <location>
        <begin position="1"/>
        <end position="79"/>
    </location>
</feature>
<protein>
    <submittedName>
        <fullName evidence="2">Uncharacterized protein</fullName>
    </submittedName>
</protein>
<evidence type="ECO:0000256" key="1">
    <source>
        <dbReference type="SAM" id="MobiDB-lite"/>
    </source>
</evidence>
<evidence type="ECO:0000313" key="3">
    <source>
        <dbReference type="Proteomes" id="UP000194236"/>
    </source>
</evidence>
<dbReference type="Proteomes" id="UP000194236">
    <property type="component" value="Unassembled WGS sequence"/>
</dbReference>
<proteinExistence type="predicted"/>
<accession>A0A1Y3BCK7</accession>
<name>A0A1Y3BCK7_EURMA</name>